<feature type="transmembrane region" description="Helical" evidence="11">
    <location>
        <begin position="94"/>
        <end position="117"/>
    </location>
</feature>
<keyword evidence="6 10" id="KW-1133">Transmembrane helix</keyword>
<dbReference type="InterPro" id="IPR002550">
    <property type="entry name" value="CNNM"/>
</dbReference>
<keyword evidence="15" id="KW-1185">Reference proteome</keyword>
<dbReference type="InterPro" id="IPR036318">
    <property type="entry name" value="FAD-bd_PCMH-like_sf"/>
</dbReference>
<evidence type="ECO:0000256" key="7">
    <source>
        <dbReference type="ARBA" id="ARBA00023122"/>
    </source>
</evidence>
<evidence type="ECO:0000256" key="10">
    <source>
        <dbReference type="PROSITE-ProRule" id="PRU01193"/>
    </source>
</evidence>
<dbReference type="PANTHER" id="PTHR43099">
    <property type="entry name" value="UPF0053 PROTEIN YRKA"/>
    <property type="match status" value="1"/>
</dbReference>
<evidence type="ECO:0000256" key="11">
    <source>
        <dbReference type="SAM" id="Phobius"/>
    </source>
</evidence>
<evidence type="ECO:0000313" key="14">
    <source>
        <dbReference type="EMBL" id="XAN08739.1"/>
    </source>
</evidence>
<keyword evidence="7 9" id="KW-0129">CBS domain</keyword>
<name>A0ABZ3FUH4_9ACTN</name>
<dbReference type="CDD" id="cd04590">
    <property type="entry name" value="CBS_pair_CorC_HlyC_assoc"/>
    <property type="match status" value="1"/>
</dbReference>
<sequence>MVTDILLIFLFILIGGVFAGAEMALVSLRESQIRQLSTRGKRGATVAKLAGNPNTFLSAVQIGVTLSGFLSASFGGATIAEWFGGWLHERGVPGASTLALVLVTIVISYFSIVFSELTAKRLAMQRAEGFALALAPMISGIATALKPVIWFLGLSTNIVVRVLGGDPKASREEVTDEEIRSMVSASSTLGDEERRIVDDVFDAGERSLREVMIPRTEVEFVDGDLPAYKAVRIMAAAPHSRYPVTRDSADDIAGFVHVRDLFDPEVATRSTPVIDFVRPVLAFPDTVKVLRALSEMRRNAAHLAIVRDEYGGTAGIVTMEDLVEELVGDITDEYDVVVENQPVEANYRELEGLVSLEDFADETGYVLPEGPYDTLAGYVMAQLGRLPGEGDEIRVELARVGAPDDEDGVPILFTVTELDGRRAARIRLERLDDAPAAEAAGV</sequence>
<evidence type="ECO:0000256" key="9">
    <source>
        <dbReference type="PROSITE-ProRule" id="PRU00703"/>
    </source>
</evidence>
<dbReference type="InterPro" id="IPR000644">
    <property type="entry name" value="CBS_dom"/>
</dbReference>
<feature type="domain" description="CBS" evidence="12">
    <location>
        <begin position="212"/>
        <end position="273"/>
    </location>
</feature>
<dbReference type="RefSeq" id="WP_425310168.1">
    <property type="nucleotide sequence ID" value="NZ_CP154795.1"/>
</dbReference>
<comment type="subcellular location">
    <subcellularLocation>
        <location evidence="1">Cell membrane</location>
        <topology evidence="1">Multi-pass membrane protein</topology>
    </subcellularLocation>
</comment>
<evidence type="ECO:0000313" key="15">
    <source>
        <dbReference type="Proteomes" id="UP001442841"/>
    </source>
</evidence>
<evidence type="ECO:0000259" key="13">
    <source>
        <dbReference type="PROSITE" id="PS51846"/>
    </source>
</evidence>
<dbReference type="InterPro" id="IPR044751">
    <property type="entry name" value="Ion_transp-like_CBS"/>
</dbReference>
<dbReference type="PANTHER" id="PTHR43099:SF5">
    <property type="entry name" value="HLYC_CORC FAMILY TRANSPORTER"/>
    <property type="match status" value="1"/>
</dbReference>
<keyword evidence="8 10" id="KW-0472">Membrane</keyword>
<dbReference type="SMART" id="SM01091">
    <property type="entry name" value="CorC_HlyC"/>
    <property type="match status" value="1"/>
</dbReference>
<dbReference type="SUPFAM" id="SSF56176">
    <property type="entry name" value="FAD-binding/transporter-associated domain-like"/>
    <property type="match status" value="1"/>
</dbReference>
<keyword evidence="3" id="KW-1003">Cell membrane</keyword>
<feature type="transmembrane region" description="Helical" evidence="11">
    <location>
        <begin position="6"/>
        <end position="28"/>
    </location>
</feature>
<proteinExistence type="inferred from homology"/>
<dbReference type="InterPro" id="IPR051676">
    <property type="entry name" value="UPF0053_domain"/>
</dbReference>
<evidence type="ECO:0000256" key="8">
    <source>
        <dbReference type="ARBA" id="ARBA00023136"/>
    </source>
</evidence>
<dbReference type="PROSITE" id="PS51846">
    <property type="entry name" value="CNNM"/>
    <property type="match status" value="1"/>
</dbReference>
<comment type="similarity">
    <text evidence="2">Belongs to the UPF0053 family.</text>
</comment>
<feature type="domain" description="CBS" evidence="12">
    <location>
        <begin position="276"/>
        <end position="333"/>
    </location>
</feature>
<feature type="transmembrane region" description="Helical" evidence="11">
    <location>
        <begin position="129"/>
        <end position="152"/>
    </location>
</feature>
<dbReference type="Pfam" id="PF01595">
    <property type="entry name" value="CNNM"/>
    <property type="match status" value="1"/>
</dbReference>
<dbReference type="InterPro" id="IPR016169">
    <property type="entry name" value="FAD-bd_PCMH_sub2"/>
</dbReference>
<dbReference type="Pfam" id="PF03471">
    <property type="entry name" value="CorC_HlyC"/>
    <property type="match status" value="1"/>
</dbReference>
<dbReference type="Pfam" id="PF00571">
    <property type="entry name" value="CBS"/>
    <property type="match status" value="2"/>
</dbReference>
<gene>
    <name evidence="14" type="ORF">AADG42_15980</name>
</gene>
<keyword evidence="5" id="KW-0677">Repeat</keyword>
<organism evidence="14 15">
    <name type="scientific">Ammonicoccus fulvus</name>
    <dbReference type="NCBI Taxonomy" id="3138240"/>
    <lineage>
        <taxon>Bacteria</taxon>
        <taxon>Bacillati</taxon>
        <taxon>Actinomycetota</taxon>
        <taxon>Actinomycetes</taxon>
        <taxon>Propionibacteriales</taxon>
        <taxon>Propionibacteriaceae</taxon>
        <taxon>Ammonicoccus</taxon>
    </lineage>
</organism>
<evidence type="ECO:0000259" key="12">
    <source>
        <dbReference type="PROSITE" id="PS51371"/>
    </source>
</evidence>
<dbReference type="InterPro" id="IPR005170">
    <property type="entry name" value="Transptr-assoc_dom"/>
</dbReference>
<accession>A0ABZ3FUH4</accession>
<protein>
    <submittedName>
        <fullName evidence="14">Hemolysin family protein</fullName>
    </submittedName>
</protein>
<dbReference type="SUPFAM" id="SSF54631">
    <property type="entry name" value="CBS-domain pair"/>
    <property type="match status" value="1"/>
</dbReference>
<feature type="transmembrane region" description="Helical" evidence="11">
    <location>
        <begin position="49"/>
        <end position="74"/>
    </location>
</feature>
<evidence type="ECO:0000256" key="6">
    <source>
        <dbReference type="ARBA" id="ARBA00022989"/>
    </source>
</evidence>
<dbReference type="Gene3D" id="3.30.465.10">
    <property type="match status" value="1"/>
</dbReference>
<evidence type="ECO:0000256" key="1">
    <source>
        <dbReference type="ARBA" id="ARBA00004651"/>
    </source>
</evidence>
<keyword evidence="4 10" id="KW-0812">Transmembrane</keyword>
<dbReference type="PROSITE" id="PS51371">
    <property type="entry name" value="CBS"/>
    <property type="match status" value="2"/>
</dbReference>
<dbReference type="Gene3D" id="3.10.580.10">
    <property type="entry name" value="CBS-domain"/>
    <property type="match status" value="1"/>
</dbReference>
<evidence type="ECO:0000256" key="4">
    <source>
        <dbReference type="ARBA" id="ARBA00022692"/>
    </source>
</evidence>
<dbReference type="EMBL" id="CP154795">
    <property type="protein sequence ID" value="XAN08739.1"/>
    <property type="molecule type" value="Genomic_DNA"/>
</dbReference>
<evidence type="ECO:0000256" key="5">
    <source>
        <dbReference type="ARBA" id="ARBA00022737"/>
    </source>
</evidence>
<feature type="domain" description="CNNM transmembrane" evidence="13">
    <location>
        <begin position="1"/>
        <end position="200"/>
    </location>
</feature>
<evidence type="ECO:0000256" key="3">
    <source>
        <dbReference type="ARBA" id="ARBA00022475"/>
    </source>
</evidence>
<evidence type="ECO:0000256" key="2">
    <source>
        <dbReference type="ARBA" id="ARBA00006337"/>
    </source>
</evidence>
<reference evidence="14 15" key="1">
    <citation type="submission" date="2024-04" db="EMBL/GenBank/DDBJ databases">
        <title>Isolation of an actinomycete strain from pig manure.</title>
        <authorList>
            <person name="Gong T."/>
            <person name="Yu Z."/>
            <person name="An M."/>
            <person name="Wei C."/>
            <person name="Yang W."/>
            <person name="Liu L."/>
        </authorList>
    </citation>
    <scope>NUCLEOTIDE SEQUENCE [LARGE SCALE GENOMIC DNA]</scope>
    <source>
        <strain evidence="14 15">ZF39</strain>
    </source>
</reference>
<dbReference type="InterPro" id="IPR046342">
    <property type="entry name" value="CBS_dom_sf"/>
</dbReference>
<dbReference type="Proteomes" id="UP001442841">
    <property type="component" value="Chromosome"/>
</dbReference>